<feature type="domain" description="HicB-like antitoxin of toxin-antitoxin system" evidence="1">
    <location>
        <begin position="4"/>
        <end position="137"/>
    </location>
</feature>
<accession>A0A2H9TBS3</accession>
<reference evidence="2" key="1">
    <citation type="journal article" date="2017" name="Appl. Environ. Microbiol.">
        <title>Molecular characterization of an Endozoicomonas-like organism causing infection in king scallop Pecten maximus L.</title>
        <authorList>
            <person name="Cano I."/>
            <person name="van Aerle R."/>
            <person name="Ross S."/>
            <person name="Verner-Jeffreys D.W."/>
            <person name="Paley R.K."/>
            <person name="Rimmer G."/>
            <person name="Ryder D."/>
            <person name="Hooper P."/>
            <person name="Stone D."/>
            <person name="Feist S.W."/>
        </authorList>
    </citation>
    <scope>NUCLEOTIDE SEQUENCE</scope>
</reference>
<organism evidence="2">
    <name type="scientific">invertebrate metagenome</name>
    <dbReference type="NCBI Taxonomy" id="1711999"/>
    <lineage>
        <taxon>unclassified sequences</taxon>
        <taxon>metagenomes</taxon>
        <taxon>organismal metagenomes</taxon>
    </lineage>
</organism>
<comment type="caution">
    <text evidence="2">The sequence shown here is derived from an EMBL/GenBank/DDBJ whole genome shotgun (WGS) entry which is preliminary data.</text>
</comment>
<gene>
    <name evidence="2" type="ORF">CI610_00315</name>
</gene>
<evidence type="ECO:0000313" key="2">
    <source>
        <dbReference type="EMBL" id="PJE80654.1"/>
    </source>
</evidence>
<evidence type="ECO:0000259" key="1">
    <source>
        <dbReference type="Pfam" id="PF15919"/>
    </source>
</evidence>
<name>A0A2H9TBS3_9ZZZZ</name>
<sequence>MLFKIGIEPPEDRETAYGLIIPALCNGKYTTVSAADTFEDIVPMARDAALTIMEEMALDGELDLFTIAEKNRQDYRDDPEYDDFPEWAYVDIDLDSVKGRQKRINISLSDFLIARIDEKVRTDGHYRDRSDFLAKSAFQQLMETGQQSGL</sequence>
<protein>
    <recommendedName>
        <fullName evidence="1">HicB-like antitoxin of toxin-antitoxin system domain-containing protein</fullName>
    </recommendedName>
</protein>
<dbReference type="EMBL" id="NSIT01000009">
    <property type="protein sequence ID" value="PJE80654.1"/>
    <property type="molecule type" value="Genomic_DNA"/>
</dbReference>
<dbReference type="AlphaFoldDB" id="A0A2H9TBS3"/>
<dbReference type="Pfam" id="PF15919">
    <property type="entry name" value="HicB_lk_antitox"/>
    <property type="match status" value="1"/>
</dbReference>
<dbReference type="CDD" id="cd22231">
    <property type="entry name" value="RHH_NikR_HicB-like"/>
    <property type="match status" value="1"/>
</dbReference>
<proteinExistence type="predicted"/>
<dbReference type="InterPro" id="IPR031807">
    <property type="entry name" value="HicB-like"/>
</dbReference>